<feature type="compositionally biased region" description="Acidic residues" evidence="1">
    <location>
        <begin position="320"/>
        <end position="330"/>
    </location>
</feature>
<dbReference type="Proteomes" id="UP000483379">
    <property type="component" value="Unassembled WGS sequence"/>
</dbReference>
<evidence type="ECO:0000313" key="3">
    <source>
        <dbReference type="Proteomes" id="UP000483379"/>
    </source>
</evidence>
<feature type="region of interest" description="Disordered" evidence="1">
    <location>
        <begin position="424"/>
        <end position="443"/>
    </location>
</feature>
<gene>
    <name evidence="2" type="ORF">G3446_10725</name>
</gene>
<evidence type="ECO:0000256" key="1">
    <source>
        <dbReference type="SAM" id="MobiDB-lite"/>
    </source>
</evidence>
<dbReference type="EMBL" id="JAAIJQ010000026">
    <property type="protein sequence ID" value="NEV62357.1"/>
    <property type="molecule type" value="Genomic_DNA"/>
</dbReference>
<reference evidence="2 3" key="1">
    <citation type="submission" date="2020-02" db="EMBL/GenBank/DDBJ databases">
        <title>Genome sequences of Thiorhodococcus mannitoliphagus and Thiorhodococcus minor, purple sulfur photosynthetic bacteria in the gammaproteobacterial family, Chromatiaceae.</title>
        <authorList>
            <person name="Aviles F.A."/>
            <person name="Meyer T.E."/>
            <person name="Kyndt J.A."/>
        </authorList>
    </citation>
    <scope>NUCLEOTIDE SEQUENCE [LARGE SCALE GENOMIC DNA]</scope>
    <source>
        <strain evidence="2 3">DSM 11518</strain>
    </source>
</reference>
<keyword evidence="2" id="KW-0378">Hydrolase</keyword>
<comment type="caution">
    <text evidence="2">The sequence shown here is derived from an EMBL/GenBank/DDBJ whole genome shotgun (WGS) entry which is preliminary data.</text>
</comment>
<sequence length="656" mass="73519">MTQFLRLLAEDDKAQALLETCTRLRAGEDDSRHFEVTPDAFDAVPGKPFAYWVSEAVRETFVSLPSMSGIGGGAKCGLGTLDDFRFLRLWWEAPGEHWIDFAKGGNFSPWYSDIHLLLSWQESGKELKQFVQDKVGSASRKIQAQDFYFRPGLTWPRRTNGLSFRVMPAGCIFADKGPAAFVVDDDPDEIFGLCAVLNSRAFDLLVSVQLARTELAQSYEVGLIQQTPIPQLTTDHRPLTTLAKRAWSLKRTLDTVNETSHAFLLPATLRPRLGDYDPPAIQAELEQIQAEIDSIAFDLYGFSEADRAAALGNQSTETDPSQDDDEDEQTATDTCPLTTDTLLSWSVGVAFGRFDWRLATGERAAPPEPDPFDPLPPKSPGMLPDDAEPFHAHPGILVDDPGHPHDLARLIEDVLERVGGMGKFEGRRQKSEGSESSDLPSANCLLPSIPDPRSWLRRDFFPLHLKQYSKSRRKAPIYWPLATGSGSYCLWVYYPDLTSQTLYTAVNDFLDPKLEQVGEDVAVLRNKGTARSREEEKRFEALQGFELELTELRDTLLKLAPGYRPNQDDGVQITAAPLWPLFRHKPWQKVLKDTWNKLQKGDYDWSHLAMAYWPERVREACKTDKSLAIAHGLESLCVEPAAKPKKTRGRRLGGAT</sequence>
<protein>
    <submittedName>
        <fullName evidence="2">Type II restriction endonuclease subunit M</fullName>
    </submittedName>
</protein>
<name>A0A6M0K167_9GAMM</name>
<evidence type="ECO:0000313" key="2">
    <source>
        <dbReference type="EMBL" id="NEV62357.1"/>
    </source>
</evidence>
<proteinExistence type="predicted"/>
<keyword evidence="2" id="KW-0540">Nuclease</keyword>
<dbReference type="AlphaFoldDB" id="A0A6M0K167"/>
<organism evidence="2 3">
    <name type="scientific">Thiorhodococcus minor</name>
    <dbReference type="NCBI Taxonomy" id="57489"/>
    <lineage>
        <taxon>Bacteria</taxon>
        <taxon>Pseudomonadati</taxon>
        <taxon>Pseudomonadota</taxon>
        <taxon>Gammaproteobacteria</taxon>
        <taxon>Chromatiales</taxon>
        <taxon>Chromatiaceae</taxon>
        <taxon>Thiorhodococcus</taxon>
    </lineage>
</organism>
<keyword evidence="2" id="KW-0255">Endonuclease</keyword>
<feature type="compositionally biased region" description="Basic and acidic residues" evidence="1">
    <location>
        <begin position="424"/>
        <end position="433"/>
    </location>
</feature>
<dbReference type="GO" id="GO:0004519">
    <property type="term" value="F:endonuclease activity"/>
    <property type="evidence" value="ECO:0007669"/>
    <property type="project" value="UniProtKB-KW"/>
</dbReference>
<accession>A0A6M0K167</accession>
<keyword evidence="3" id="KW-1185">Reference proteome</keyword>
<feature type="region of interest" description="Disordered" evidence="1">
    <location>
        <begin position="312"/>
        <end position="336"/>
    </location>
</feature>
<dbReference type="RefSeq" id="WP_164452826.1">
    <property type="nucleotide sequence ID" value="NZ_JAAIJQ010000026.1"/>
</dbReference>